<sequence length="1039" mass="113950">MTPHGCCGSVEIQWQRGSVGSQNRKNIVILDKGADPRAKEVISGDVRKFHAQRTDKPPVQGPNSPLIRGGRDPHRKAPSQDLGLTHSGYGGMGEIPPFRSSWLHYKYGLRNGSCEHKREKESKLNSQDRRFTRLASTERRYTSPQPHQPLDSQFPVSTPFSAPRDFPSLRHSRLLPRASQHFSTDTNPVRPLHATIESESTTPPPRPFPVAPASPLQDPPVPGVVLTNADKLDSLTSMASIPTSSHMAAVSTTNGLWQSFVTVTGWSSHQIPIPANGRLSKSHTRSLSSILSRNSASRASISDATPELPSVSEPASANAAPSTPRLRRPFSPQPIDDENELTTLPDPRSRAMSPASGVSMTSHHHPDLDQEVATLSTKLINAINHQTTLDDNLSQTKMELEQARDKIRQLERTVEEQREMLAGDVWVRRKTVEAEKTALLGVIAEEKQARLDVEQQKKKIEQELENLTAALFEEANKMVISAKEEARIEQEILQRKNDQLRAQLVDTEGLLKSQQEQLAELKHLMEDMSAEKHEQIPPTAPSSPGFSKFELQNEEGLSDRLHHGHHDRQLSVAESMSPSYPTSFTYLLKPVLRYDLASYNDFKDLIRTSKRISAQQRVPTPSTGSALTSLGLGLGSVGAHLALANASSTSLSTIATAQSTFSQTSTTPTTAVTASPGAAAIPLPALKDTRFYKRTLTEDIEPTLRLDIAPGLSWLARRSVLTAMTDGSLVVEPVPAATTTTSRFGRVSRPELSPCSLCGESRPEEEFLRKHRFRISETGSAQTGYALCKYCLSRVRSTCDFLGFLRIVKDGHWRADDEDAEKAAWAESVRLREQMFWSRIGGGVLPITHFHTSHSRAPSRAPSLRGDKSSRTSLEADKDGDETPAAGEVEQLAVSVAEVADAIQQESSATEIPEVPEQLTSKIVSEPVDQPEITEKDKAPVEEVVVPIAISEVSEEQVEIIEQMVEVPADDTEGPTEQTKLASEEPKTPANKFEFLEAEITQSLPSTEDTPKQPVASEVEPATEEPKELAVTISGAFPA</sequence>
<feature type="region of interest" description="Disordered" evidence="2">
    <location>
        <begin position="969"/>
        <end position="1039"/>
    </location>
</feature>
<dbReference type="Pfam" id="PF06428">
    <property type="entry name" value="Sec2p"/>
    <property type="match status" value="1"/>
</dbReference>
<keyword evidence="5" id="KW-1185">Reference proteome</keyword>
<dbReference type="PANTHER" id="PTHR14430:SF0">
    <property type="entry name" value="SEC2P DOMAIN-CONTAINING PROTEIN"/>
    <property type="match status" value="1"/>
</dbReference>
<evidence type="ECO:0000313" key="5">
    <source>
        <dbReference type="Proteomes" id="UP001451303"/>
    </source>
</evidence>
<feature type="compositionally biased region" description="Basic and acidic residues" evidence="2">
    <location>
        <begin position="116"/>
        <end position="141"/>
    </location>
</feature>
<evidence type="ECO:0000256" key="2">
    <source>
        <dbReference type="SAM" id="MobiDB-lite"/>
    </source>
</evidence>
<feature type="compositionally biased region" description="Basic and acidic residues" evidence="2">
    <location>
        <begin position="865"/>
        <end position="877"/>
    </location>
</feature>
<dbReference type="Proteomes" id="UP001451303">
    <property type="component" value="Unassembled WGS sequence"/>
</dbReference>
<dbReference type="InterPro" id="IPR009449">
    <property type="entry name" value="Sec2_N"/>
</dbReference>
<dbReference type="CDD" id="cd21044">
    <property type="entry name" value="Rab11BD_RAB3IP_like"/>
    <property type="match status" value="1"/>
</dbReference>
<protein>
    <recommendedName>
        <fullName evidence="3">GDP/GTP exchange factor Sec2 N-terminal domain-containing protein</fullName>
    </recommendedName>
</protein>
<feature type="domain" description="GDP/GTP exchange factor Sec2 N-terminal" evidence="3">
    <location>
        <begin position="386"/>
        <end position="529"/>
    </location>
</feature>
<keyword evidence="1" id="KW-0175">Coiled coil</keyword>
<feature type="region of interest" description="Disordered" evidence="2">
    <location>
        <begin position="529"/>
        <end position="549"/>
    </location>
</feature>
<accession>A0ABR3D8S8</accession>
<feature type="compositionally biased region" description="Polar residues" evidence="2">
    <location>
        <begin position="142"/>
        <end position="160"/>
    </location>
</feature>
<gene>
    <name evidence="4" type="ORF">QR685DRAFT_573074</name>
</gene>
<comment type="caution">
    <text evidence="4">The sequence shown here is derived from an EMBL/GenBank/DDBJ whole genome shotgun (WGS) entry which is preliminary data.</text>
</comment>
<feature type="region of interest" description="Disordered" evidence="2">
    <location>
        <begin position="852"/>
        <end position="885"/>
    </location>
</feature>
<feature type="region of interest" description="Disordered" evidence="2">
    <location>
        <begin position="290"/>
        <end position="365"/>
    </location>
</feature>
<dbReference type="SUPFAM" id="SSF144284">
    <property type="entry name" value="Sec2 N-terminal region"/>
    <property type="match status" value="1"/>
</dbReference>
<dbReference type="PANTHER" id="PTHR14430">
    <property type="entry name" value="RABIN3-RELATED"/>
    <property type="match status" value="1"/>
</dbReference>
<feature type="region of interest" description="Disordered" evidence="2">
    <location>
        <begin position="116"/>
        <end position="168"/>
    </location>
</feature>
<name>A0ABR3D8S8_NEUIN</name>
<evidence type="ECO:0000313" key="4">
    <source>
        <dbReference type="EMBL" id="KAL0468777.1"/>
    </source>
</evidence>
<dbReference type="Gene3D" id="6.10.140.910">
    <property type="match status" value="1"/>
</dbReference>
<organism evidence="4 5">
    <name type="scientific">Neurospora intermedia</name>
    <dbReference type="NCBI Taxonomy" id="5142"/>
    <lineage>
        <taxon>Eukaryota</taxon>
        <taxon>Fungi</taxon>
        <taxon>Dikarya</taxon>
        <taxon>Ascomycota</taxon>
        <taxon>Pezizomycotina</taxon>
        <taxon>Sordariomycetes</taxon>
        <taxon>Sordariomycetidae</taxon>
        <taxon>Sordariales</taxon>
        <taxon>Sordariaceae</taxon>
        <taxon>Neurospora</taxon>
    </lineage>
</organism>
<feature type="compositionally biased region" description="Low complexity" evidence="2">
    <location>
        <begin position="290"/>
        <end position="302"/>
    </location>
</feature>
<feature type="region of interest" description="Disordered" evidence="2">
    <location>
        <begin position="196"/>
        <end position="220"/>
    </location>
</feature>
<dbReference type="Pfam" id="PF25555">
    <property type="entry name" value="RAB3A-like_C"/>
    <property type="match status" value="1"/>
</dbReference>
<evidence type="ECO:0000259" key="3">
    <source>
        <dbReference type="Pfam" id="PF06428"/>
    </source>
</evidence>
<dbReference type="EMBL" id="JAVLET010000006">
    <property type="protein sequence ID" value="KAL0468777.1"/>
    <property type="molecule type" value="Genomic_DNA"/>
</dbReference>
<reference evidence="4 5" key="1">
    <citation type="submission" date="2023-09" db="EMBL/GenBank/DDBJ databases">
        <title>Multi-omics analysis of a traditional fermented food reveals byproduct-associated fungal strains for waste-to-food upcycling.</title>
        <authorList>
            <consortium name="Lawrence Berkeley National Laboratory"/>
            <person name="Rekdal V.M."/>
            <person name="Villalobos-Escobedo J.M."/>
            <person name="Rodriguez-Valeron N."/>
            <person name="Garcia M.O."/>
            <person name="Vasquez D.P."/>
            <person name="Damayanti I."/>
            <person name="Sorensen P.M."/>
            <person name="Baidoo E.E."/>
            <person name="De Carvalho A.C."/>
            <person name="Riley R."/>
            <person name="Lipzen A."/>
            <person name="He G."/>
            <person name="Yan M."/>
            <person name="Haridas S."/>
            <person name="Daum C."/>
            <person name="Yoshinaga Y."/>
            <person name="Ng V."/>
            <person name="Grigoriev I.V."/>
            <person name="Munk R."/>
            <person name="Nuraida L."/>
            <person name="Wijaya C.H."/>
            <person name="Morales P.-C."/>
            <person name="Keasling J.D."/>
        </authorList>
    </citation>
    <scope>NUCLEOTIDE SEQUENCE [LARGE SCALE GENOMIC DNA]</scope>
    <source>
        <strain evidence="4 5">FGSC 2613</strain>
    </source>
</reference>
<feature type="region of interest" description="Disordered" evidence="2">
    <location>
        <begin position="49"/>
        <end position="79"/>
    </location>
</feature>
<evidence type="ECO:0000256" key="1">
    <source>
        <dbReference type="ARBA" id="ARBA00023054"/>
    </source>
</evidence>
<proteinExistence type="predicted"/>
<feature type="compositionally biased region" description="Pro residues" evidence="2">
    <location>
        <begin position="202"/>
        <end position="220"/>
    </location>
</feature>
<dbReference type="InterPro" id="IPR040351">
    <property type="entry name" value="RAB3IL/RAB3IP/Sec2"/>
</dbReference>